<organism evidence="2 3">
    <name type="scientific">Bacillus mesophilus</name>
    <dbReference type="NCBI Taxonomy" id="1808955"/>
    <lineage>
        <taxon>Bacteria</taxon>
        <taxon>Bacillati</taxon>
        <taxon>Bacillota</taxon>
        <taxon>Bacilli</taxon>
        <taxon>Bacillales</taxon>
        <taxon>Bacillaceae</taxon>
        <taxon>Bacillus</taxon>
    </lineage>
</organism>
<dbReference type="PANTHER" id="PTHR42951:SF17">
    <property type="entry name" value="METALLO-BETA-LACTAMASE DOMAIN-CONTAINING PROTEIN"/>
    <property type="match status" value="1"/>
</dbReference>
<dbReference type="EMBL" id="JAAIWM010000002">
    <property type="protein sequence ID" value="NEY71438.1"/>
    <property type="molecule type" value="Genomic_DNA"/>
</dbReference>
<dbReference type="InterPro" id="IPR036866">
    <property type="entry name" value="RibonucZ/Hydroxyglut_hydro"/>
</dbReference>
<dbReference type="Gene3D" id="3.60.15.10">
    <property type="entry name" value="Ribonuclease Z/Hydroxyacylglutathione hydrolase-like"/>
    <property type="match status" value="1"/>
</dbReference>
<dbReference type="InterPro" id="IPR050855">
    <property type="entry name" value="NDM-1-like"/>
</dbReference>
<name>A0A6M0Q8V0_9BACI</name>
<feature type="domain" description="Metallo-beta-lactamase" evidence="1">
    <location>
        <begin position="27"/>
        <end position="236"/>
    </location>
</feature>
<comment type="caution">
    <text evidence="2">The sequence shown here is derived from an EMBL/GenBank/DDBJ whole genome shotgun (WGS) entry which is preliminary data.</text>
</comment>
<evidence type="ECO:0000313" key="3">
    <source>
        <dbReference type="Proteomes" id="UP000481043"/>
    </source>
</evidence>
<dbReference type="InterPro" id="IPR001279">
    <property type="entry name" value="Metallo-B-lactamas"/>
</dbReference>
<dbReference type="SMART" id="SM00849">
    <property type="entry name" value="Lactamase_B"/>
    <property type="match status" value="1"/>
</dbReference>
<dbReference type="AlphaFoldDB" id="A0A6M0Q8V0"/>
<protein>
    <submittedName>
        <fullName evidence="2">MBL fold metallo-hydrolase</fullName>
    </submittedName>
</protein>
<keyword evidence="3" id="KW-1185">Reference proteome</keyword>
<reference evidence="2 3" key="1">
    <citation type="submission" date="2020-02" db="EMBL/GenBank/DDBJ databases">
        <title>Bacillus aquiflavi sp. nov., isolated from yellow water of strong flavor Chinese baijiu in Yibin region of China.</title>
        <authorList>
            <person name="Xie J."/>
        </authorList>
    </citation>
    <scope>NUCLEOTIDE SEQUENCE [LARGE SCALE GENOMIC DNA]</scope>
    <source>
        <strain evidence="2 3">SA4</strain>
    </source>
</reference>
<dbReference type="PANTHER" id="PTHR42951">
    <property type="entry name" value="METALLO-BETA-LACTAMASE DOMAIN-CONTAINING"/>
    <property type="match status" value="1"/>
</dbReference>
<accession>A0A6M0Q8V0</accession>
<evidence type="ECO:0000313" key="2">
    <source>
        <dbReference type="EMBL" id="NEY71438.1"/>
    </source>
</evidence>
<dbReference type="SUPFAM" id="SSF56281">
    <property type="entry name" value="Metallo-hydrolase/oxidoreductase"/>
    <property type="match status" value="1"/>
</dbReference>
<proteinExistence type="predicted"/>
<dbReference type="RefSeq" id="WP_163178893.1">
    <property type="nucleotide sequence ID" value="NZ_JAAIWM010000002.1"/>
</dbReference>
<dbReference type="Proteomes" id="UP000481043">
    <property type="component" value="Unassembled WGS sequence"/>
</dbReference>
<gene>
    <name evidence="2" type="ORF">G4D63_06735</name>
</gene>
<evidence type="ECO:0000259" key="1">
    <source>
        <dbReference type="SMART" id="SM00849"/>
    </source>
</evidence>
<dbReference type="CDD" id="cd07721">
    <property type="entry name" value="yflN-like_MBL-fold"/>
    <property type="match status" value="1"/>
</dbReference>
<dbReference type="Pfam" id="PF00753">
    <property type="entry name" value="Lactamase_B"/>
    <property type="match status" value="1"/>
</dbReference>
<keyword evidence="2" id="KW-0378">Hydrolase</keyword>
<dbReference type="GO" id="GO:0016787">
    <property type="term" value="F:hydrolase activity"/>
    <property type="evidence" value="ECO:0007669"/>
    <property type="project" value="UniProtKB-KW"/>
</dbReference>
<sequence>MKMPLTSITSGIGMEVVPDLYCFPIQIVNICFIGEPNSKEFVLVDAGMPDSQDMIIEEAEKRFGSGAKPTAIILTHGHFDHIGALQELLKTWDVPVYAHHLEEPYLTGQENYPPPNTEAEGLVAKLSPLFPRNSINISKNLQILPNDHTIPFLPDWKVIPTPGHTPGHISLYRERDQALIVGDAFVTVEQESLYEVLTQKQEMHGPPAYFTADWQAASSSVKTLAKLKPKTAITGHGLPMTGNTLMENLTVLAENFDETEIPDNKK</sequence>